<dbReference type="AlphaFoldDB" id="A0A8T2RQI3"/>
<dbReference type="OrthoDB" id="10261556at2759"/>
<dbReference type="Proteomes" id="UP000825935">
    <property type="component" value="Chromosome 25"/>
</dbReference>
<sequence length="55" mass="6174">MALIATATLSVKEDVVQAVGLANCIVFRKTFREFGRKTASYHGNMNSEEWAHVQF</sequence>
<comment type="caution">
    <text evidence="1">The sequence shown here is derived from an EMBL/GenBank/DDBJ whole genome shotgun (WGS) entry which is preliminary data.</text>
</comment>
<keyword evidence="2" id="KW-1185">Reference proteome</keyword>
<evidence type="ECO:0000313" key="1">
    <source>
        <dbReference type="EMBL" id="KAH7298716.1"/>
    </source>
</evidence>
<proteinExistence type="predicted"/>
<protein>
    <submittedName>
        <fullName evidence="1">Uncharacterized protein</fullName>
    </submittedName>
</protein>
<evidence type="ECO:0000313" key="2">
    <source>
        <dbReference type="Proteomes" id="UP000825935"/>
    </source>
</evidence>
<organism evidence="1 2">
    <name type="scientific">Ceratopteris richardii</name>
    <name type="common">Triangle waterfern</name>
    <dbReference type="NCBI Taxonomy" id="49495"/>
    <lineage>
        <taxon>Eukaryota</taxon>
        <taxon>Viridiplantae</taxon>
        <taxon>Streptophyta</taxon>
        <taxon>Embryophyta</taxon>
        <taxon>Tracheophyta</taxon>
        <taxon>Polypodiopsida</taxon>
        <taxon>Polypodiidae</taxon>
        <taxon>Polypodiales</taxon>
        <taxon>Pteridineae</taxon>
        <taxon>Pteridaceae</taxon>
        <taxon>Parkerioideae</taxon>
        <taxon>Ceratopteris</taxon>
    </lineage>
</organism>
<name>A0A8T2RQI3_CERRI</name>
<gene>
    <name evidence="1" type="ORF">KP509_25G055900</name>
</gene>
<reference evidence="1" key="1">
    <citation type="submission" date="2021-08" db="EMBL/GenBank/DDBJ databases">
        <title>WGS assembly of Ceratopteris richardii.</title>
        <authorList>
            <person name="Marchant D.B."/>
            <person name="Chen G."/>
            <person name="Jenkins J."/>
            <person name="Shu S."/>
            <person name="Leebens-Mack J."/>
            <person name="Grimwood J."/>
            <person name="Schmutz J."/>
            <person name="Soltis P."/>
            <person name="Soltis D."/>
            <person name="Chen Z.-H."/>
        </authorList>
    </citation>
    <scope>NUCLEOTIDE SEQUENCE</scope>
    <source>
        <strain evidence="1">Whitten #5841</strain>
        <tissue evidence="1">Leaf</tissue>
    </source>
</reference>
<dbReference type="EMBL" id="CM035430">
    <property type="protein sequence ID" value="KAH7298716.1"/>
    <property type="molecule type" value="Genomic_DNA"/>
</dbReference>
<accession>A0A8T2RQI3</accession>